<sequence length="112" mass="11978">MLLDEIRHPMRAIENRHVTIGVAWCRLDDRDVAFDGRTLHGLKSRGLQTVSIILGVVGAVQGDAASLDGLAHVLGALPFSESTYLVLLCVIYGLGLIPHAGHIRASCANPVD</sequence>
<dbReference type="EMBL" id="JADIKF010000040">
    <property type="protein sequence ID" value="MBM7132410.1"/>
    <property type="molecule type" value="Genomic_DNA"/>
</dbReference>
<organism evidence="1 2">
    <name type="scientific">Dyella mobilis</name>
    <dbReference type="NCBI Taxonomy" id="1849582"/>
    <lineage>
        <taxon>Bacteria</taxon>
        <taxon>Pseudomonadati</taxon>
        <taxon>Pseudomonadota</taxon>
        <taxon>Gammaproteobacteria</taxon>
        <taxon>Lysobacterales</taxon>
        <taxon>Rhodanobacteraceae</taxon>
        <taxon>Dyella</taxon>
    </lineage>
</organism>
<reference evidence="1" key="1">
    <citation type="submission" date="2020-10" db="EMBL/GenBank/DDBJ databases">
        <title>Phylogeny of dyella-like bacteria.</title>
        <authorList>
            <person name="Fu J."/>
        </authorList>
    </citation>
    <scope>NUCLEOTIDE SEQUENCE</scope>
    <source>
        <strain evidence="1">DHON07</strain>
    </source>
</reference>
<proteinExistence type="predicted"/>
<comment type="caution">
    <text evidence="1">The sequence shown here is derived from an EMBL/GenBank/DDBJ whole genome shotgun (WGS) entry which is preliminary data.</text>
</comment>
<name>A0ABS2KMX1_9GAMM</name>
<evidence type="ECO:0000313" key="2">
    <source>
        <dbReference type="Proteomes" id="UP001430193"/>
    </source>
</evidence>
<protein>
    <submittedName>
        <fullName evidence="1">Uncharacterized protein</fullName>
    </submittedName>
</protein>
<dbReference type="Proteomes" id="UP001430193">
    <property type="component" value="Unassembled WGS sequence"/>
</dbReference>
<keyword evidence="2" id="KW-1185">Reference proteome</keyword>
<accession>A0ABS2KMX1</accession>
<gene>
    <name evidence="1" type="ORF">ISS99_23000</name>
</gene>
<evidence type="ECO:0000313" key="1">
    <source>
        <dbReference type="EMBL" id="MBM7132410.1"/>
    </source>
</evidence>